<dbReference type="AlphaFoldDB" id="A0A1H8EKD0"/>
<dbReference type="EMBL" id="FODE01000002">
    <property type="protein sequence ID" value="SEN19584.1"/>
    <property type="molecule type" value="Genomic_DNA"/>
</dbReference>
<evidence type="ECO:0000259" key="3">
    <source>
        <dbReference type="Pfam" id="PF00881"/>
    </source>
</evidence>
<dbReference type="RefSeq" id="WP_090610337.1">
    <property type="nucleotide sequence ID" value="NZ_CP067127.1"/>
</dbReference>
<dbReference type="InterPro" id="IPR000415">
    <property type="entry name" value="Nitroreductase-like"/>
</dbReference>
<proteinExistence type="inferred from homology"/>
<name>A0A1H8EKD0_9RHOB</name>
<dbReference type="GO" id="GO:0016491">
    <property type="term" value="F:oxidoreductase activity"/>
    <property type="evidence" value="ECO:0007669"/>
    <property type="project" value="UniProtKB-KW"/>
</dbReference>
<keyword evidence="2" id="KW-0560">Oxidoreductase</keyword>
<organism evidence="4 5">
    <name type="scientific">Paracoccus alcaliphilus</name>
    <dbReference type="NCBI Taxonomy" id="34002"/>
    <lineage>
        <taxon>Bacteria</taxon>
        <taxon>Pseudomonadati</taxon>
        <taxon>Pseudomonadota</taxon>
        <taxon>Alphaproteobacteria</taxon>
        <taxon>Rhodobacterales</taxon>
        <taxon>Paracoccaceae</taxon>
        <taxon>Paracoccus</taxon>
    </lineage>
</organism>
<dbReference type="Gene3D" id="3.40.109.10">
    <property type="entry name" value="NADH Oxidase"/>
    <property type="match status" value="1"/>
</dbReference>
<reference evidence="4 5" key="1">
    <citation type="submission" date="2016-10" db="EMBL/GenBank/DDBJ databases">
        <authorList>
            <person name="de Groot N.N."/>
        </authorList>
    </citation>
    <scope>NUCLEOTIDE SEQUENCE [LARGE SCALE GENOMIC DNA]</scope>
    <source>
        <strain evidence="4 5">DSM 8512</strain>
    </source>
</reference>
<evidence type="ECO:0000313" key="5">
    <source>
        <dbReference type="Proteomes" id="UP000199054"/>
    </source>
</evidence>
<dbReference type="Pfam" id="PF00881">
    <property type="entry name" value="Nitroreductase"/>
    <property type="match status" value="1"/>
</dbReference>
<dbReference type="PANTHER" id="PTHR43673">
    <property type="entry name" value="NAD(P)H NITROREDUCTASE YDGI-RELATED"/>
    <property type="match status" value="1"/>
</dbReference>
<keyword evidence="5" id="KW-1185">Reference proteome</keyword>
<comment type="similarity">
    <text evidence="1">Belongs to the nitroreductase family.</text>
</comment>
<dbReference type="OrthoDB" id="9784375at2"/>
<evidence type="ECO:0000256" key="2">
    <source>
        <dbReference type="ARBA" id="ARBA00023002"/>
    </source>
</evidence>
<dbReference type="Proteomes" id="UP000199054">
    <property type="component" value="Unassembled WGS sequence"/>
</dbReference>
<dbReference type="SUPFAM" id="SSF55469">
    <property type="entry name" value="FMN-dependent nitroreductase-like"/>
    <property type="match status" value="1"/>
</dbReference>
<evidence type="ECO:0000313" key="4">
    <source>
        <dbReference type="EMBL" id="SEN19584.1"/>
    </source>
</evidence>
<dbReference type="InterPro" id="IPR029479">
    <property type="entry name" value="Nitroreductase"/>
</dbReference>
<evidence type="ECO:0000256" key="1">
    <source>
        <dbReference type="ARBA" id="ARBA00007118"/>
    </source>
</evidence>
<accession>A0A1H8EKD0</accession>
<feature type="domain" description="Nitroreductase" evidence="3">
    <location>
        <begin position="9"/>
        <end position="183"/>
    </location>
</feature>
<dbReference type="STRING" id="34002.SAMN04489859_1002113"/>
<gene>
    <name evidence="4" type="ORF">SAMN04489859_1002113</name>
</gene>
<protein>
    <submittedName>
        <fullName evidence="4">Nitroreductase</fullName>
    </submittedName>
</protein>
<sequence>MNDSIIAGITTRISANRFDPAKPLPDTQIRDLAELATRAPTAYNLQNWRLIAVRSTRAKARLRDIAFGQQKVSEAAVVYILCGQAPSHHALAERLRPSVAAGIMTAETAQTWTTAVSEGYGDARIQRDEAIRSASLAAAFLIFAAQAHGLASCPMVGFDANRLAREFALAPDELPVMLLAVGHAGAGNWPQKPRLPVAQILTTI</sequence>